<dbReference type="InterPro" id="IPR019775">
    <property type="entry name" value="WD40_repeat_CS"/>
</dbReference>
<dbReference type="GO" id="GO:0008352">
    <property type="term" value="C:katanin complex"/>
    <property type="evidence" value="ECO:0007669"/>
    <property type="project" value="TreeGrafter"/>
</dbReference>
<dbReference type="GO" id="GO:0007019">
    <property type="term" value="P:microtubule depolymerization"/>
    <property type="evidence" value="ECO:0007669"/>
    <property type="project" value="TreeGrafter"/>
</dbReference>
<feature type="region of interest" description="Disordered" evidence="9">
    <location>
        <begin position="303"/>
        <end position="352"/>
    </location>
</feature>
<gene>
    <name evidence="11" type="ORF">TVY486_0904370</name>
</gene>
<dbReference type="VEuPathDB" id="TriTrypDB:TvY486_0904370"/>
<dbReference type="PRINTS" id="PR00320">
    <property type="entry name" value="GPROTEINBRPT"/>
</dbReference>
<keyword evidence="7" id="KW-0687">Ribonucleoprotein</keyword>
<accession>G0U2W2</accession>
<dbReference type="PANTHER" id="PTHR19845">
    <property type="entry name" value="KATANIN P80 SUBUNIT"/>
    <property type="match status" value="1"/>
</dbReference>
<reference evidence="11" key="1">
    <citation type="journal article" date="2012" name="Proc. Natl. Acad. Sci. U.S.A.">
        <title>Antigenic diversity is generated by distinct evolutionary mechanisms in African trypanosome species.</title>
        <authorList>
            <person name="Jackson A.P."/>
            <person name="Berry A."/>
            <person name="Aslett M."/>
            <person name="Allison H.C."/>
            <person name="Burton P."/>
            <person name="Vavrova-Anderson J."/>
            <person name="Brown R."/>
            <person name="Browne H."/>
            <person name="Corton N."/>
            <person name="Hauser H."/>
            <person name="Gamble J."/>
            <person name="Gilderthorp R."/>
            <person name="Marcello L."/>
            <person name="McQuillan J."/>
            <person name="Otto T.D."/>
            <person name="Quail M.A."/>
            <person name="Sanders M.J."/>
            <person name="van Tonder A."/>
            <person name="Ginger M.L."/>
            <person name="Field M.C."/>
            <person name="Barry J.D."/>
            <person name="Hertz-Fowler C."/>
            <person name="Berriman M."/>
        </authorList>
    </citation>
    <scope>NUCLEOTIDE SEQUENCE</scope>
    <source>
        <strain evidence="11">Y486</strain>
    </source>
</reference>
<evidence type="ECO:0000256" key="5">
    <source>
        <dbReference type="ARBA" id="ARBA00022980"/>
    </source>
</evidence>
<evidence type="ECO:0000259" key="10">
    <source>
        <dbReference type="Pfam" id="PF13925"/>
    </source>
</evidence>
<keyword evidence="6" id="KW-0206">Cytoskeleton</keyword>
<dbReference type="InterPro" id="IPR028021">
    <property type="entry name" value="Katanin_C-terminal"/>
</dbReference>
<name>G0U2W2_TRYVY</name>
<feature type="repeat" description="WD" evidence="8">
    <location>
        <begin position="134"/>
        <end position="175"/>
    </location>
</feature>
<dbReference type="PROSITE" id="PS50082">
    <property type="entry name" value="WD_REPEATS_2"/>
    <property type="match status" value="4"/>
</dbReference>
<sequence>MDVTTLQLPFQANCSRLGPEGANQLVAFGGRDGGVYVYPFGDFPRTAYLCGGHSPSTAVAFDPQQRRLAGGSDDGSVRLWDIETERMIRVFGEGHKSTVTATDFNHRTDFIATCSRDRSLRIWDVRKKTCRQSYKEAASPLCATQFSPSGRWVVSGCADGVVRLYDLVSGRGLHEFRSHAGPITSIHFHPERYYMAVGSNDGSVSLWELENFTKIFQSKCLDTPVDSVRLFGKKMLVAAYNILRVYDFSRMSDSTSTTIDSSWSIIGDLSYSSIVDEALYVEFSGMSASMGRIPLTEDYGRLAPPRVASPSPHKLGPRHVQTLRSKEQEEDSESRTLAERSTRRRESPVPTRTAVVRNNVDQSEAYMEELLSTSVTIVSVLQQRLAHLRTFRSLWTHDTQQALEYLKELHAGNSDYGVIADFLVVMQNLRMKERINLSNLSDLLDIVMFALTGERENQLLAALKVLKSMGCKFRAKMDEGRRLASSSHCPDKSNTQFNMKQYYELSAKFDAAASLVQKLESRKGPVAEEVREVLNEIPHS</sequence>
<protein>
    <submittedName>
        <fullName evidence="11">Putative katanin</fullName>
    </submittedName>
</protein>
<dbReference type="InterPro" id="IPR015943">
    <property type="entry name" value="WD40/YVTN_repeat-like_dom_sf"/>
</dbReference>
<evidence type="ECO:0000256" key="4">
    <source>
        <dbReference type="ARBA" id="ARBA00022737"/>
    </source>
</evidence>
<dbReference type="SUPFAM" id="SSF50978">
    <property type="entry name" value="WD40 repeat-like"/>
    <property type="match status" value="1"/>
</dbReference>
<dbReference type="PANTHER" id="PTHR19845:SF0">
    <property type="entry name" value="KATANIN P80 WD40 REPEAT-CONTAINING SUBUNIT B1"/>
    <property type="match status" value="1"/>
</dbReference>
<evidence type="ECO:0000256" key="6">
    <source>
        <dbReference type="ARBA" id="ARBA00023212"/>
    </source>
</evidence>
<evidence type="ECO:0000256" key="3">
    <source>
        <dbReference type="ARBA" id="ARBA00022574"/>
    </source>
</evidence>
<dbReference type="GO" id="GO:0005840">
    <property type="term" value="C:ribosome"/>
    <property type="evidence" value="ECO:0007669"/>
    <property type="project" value="UniProtKB-KW"/>
</dbReference>
<comment type="subcellular location">
    <subcellularLocation>
        <location evidence="1">Cytoplasm</location>
        <location evidence="1">Cytoskeleton</location>
    </subcellularLocation>
</comment>
<evidence type="ECO:0000256" key="2">
    <source>
        <dbReference type="ARBA" id="ARBA00022490"/>
    </source>
</evidence>
<keyword evidence="2" id="KW-0963">Cytoplasm</keyword>
<evidence type="ECO:0000256" key="8">
    <source>
        <dbReference type="PROSITE-ProRule" id="PRU00221"/>
    </source>
</evidence>
<feature type="repeat" description="WD" evidence="8">
    <location>
        <begin position="176"/>
        <end position="217"/>
    </location>
</feature>
<keyword evidence="4" id="KW-0677">Repeat</keyword>
<dbReference type="GO" id="GO:0008017">
    <property type="term" value="F:microtubule binding"/>
    <property type="evidence" value="ECO:0007669"/>
    <property type="project" value="InterPro"/>
</dbReference>
<feature type="repeat" description="WD" evidence="8">
    <location>
        <begin position="92"/>
        <end position="133"/>
    </location>
</feature>
<dbReference type="GO" id="GO:1990904">
    <property type="term" value="C:ribonucleoprotein complex"/>
    <property type="evidence" value="ECO:0007669"/>
    <property type="project" value="UniProtKB-KW"/>
</dbReference>
<feature type="repeat" description="WD" evidence="8">
    <location>
        <begin position="49"/>
        <end position="90"/>
    </location>
</feature>
<dbReference type="InterPro" id="IPR001680">
    <property type="entry name" value="WD40_rpt"/>
</dbReference>
<keyword evidence="3 8" id="KW-0853">WD repeat</keyword>
<evidence type="ECO:0000256" key="7">
    <source>
        <dbReference type="ARBA" id="ARBA00023274"/>
    </source>
</evidence>
<dbReference type="Gene3D" id="2.130.10.10">
    <property type="entry name" value="YVTN repeat-like/Quinoprotein amine dehydrogenase"/>
    <property type="match status" value="2"/>
</dbReference>
<dbReference type="InterPro" id="IPR020472">
    <property type="entry name" value="WD40_PAC1"/>
</dbReference>
<dbReference type="InterPro" id="IPR036322">
    <property type="entry name" value="WD40_repeat_dom_sf"/>
</dbReference>
<dbReference type="SMART" id="SM00320">
    <property type="entry name" value="WD40"/>
    <property type="match status" value="4"/>
</dbReference>
<feature type="compositionally biased region" description="Basic and acidic residues" evidence="9">
    <location>
        <begin position="333"/>
        <end position="347"/>
    </location>
</feature>
<proteinExistence type="predicted"/>
<dbReference type="Pfam" id="PF00400">
    <property type="entry name" value="WD40"/>
    <property type="match status" value="4"/>
</dbReference>
<dbReference type="EMBL" id="HE573025">
    <property type="protein sequence ID" value="CCC50616.1"/>
    <property type="molecule type" value="Genomic_DNA"/>
</dbReference>
<evidence type="ECO:0000313" key="11">
    <source>
        <dbReference type="EMBL" id="CCC50616.1"/>
    </source>
</evidence>
<dbReference type="PROSITE" id="PS00678">
    <property type="entry name" value="WD_REPEATS_1"/>
    <property type="match status" value="2"/>
</dbReference>
<keyword evidence="5" id="KW-0689">Ribosomal protein</keyword>
<organism evidence="11">
    <name type="scientific">Trypanosoma vivax (strain Y486)</name>
    <dbReference type="NCBI Taxonomy" id="1055687"/>
    <lineage>
        <taxon>Eukaryota</taxon>
        <taxon>Discoba</taxon>
        <taxon>Euglenozoa</taxon>
        <taxon>Kinetoplastea</taxon>
        <taxon>Metakinetoplastina</taxon>
        <taxon>Trypanosomatida</taxon>
        <taxon>Trypanosomatidae</taxon>
        <taxon>Trypanosoma</taxon>
        <taxon>Duttonella</taxon>
    </lineage>
</organism>
<evidence type="ECO:0000256" key="9">
    <source>
        <dbReference type="SAM" id="MobiDB-lite"/>
    </source>
</evidence>
<dbReference type="PROSITE" id="PS50294">
    <property type="entry name" value="WD_REPEATS_REGION"/>
    <property type="match status" value="3"/>
</dbReference>
<dbReference type="AlphaFoldDB" id="G0U2W2"/>
<dbReference type="CDD" id="cd00200">
    <property type="entry name" value="WD40"/>
    <property type="match status" value="1"/>
</dbReference>
<feature type="domain" description="Katanin p80 subunit C-terminal" evidence="10">
    <location>
        <begin position="375"/>
        <end position="536"/>
    </location>
</feature>
<dbReference type="OMA" id="CENGQQL"/>
<dbReference type="Pfam" id="PF13925">
    <property type="entry name" value="Katanin_con80"/>
    <property type="match status" value="1"/>
</dbReference>
<evidence type="ECO:0000256" key="1">
    <source>
        <dbReference type="ARBA" id="ARBA00004245"/>
    </source>
</evidence>